<dbReference type="PRINTS" id="PR00088">
    <property type="entry name" value="HAEMOXYGNASE"/>
</dbReference>
<keyword evidence="6" id="KW-0256">Endoplasmic reticulum</keyword>
<dbReference type="GO" id="GO:0005783">
    <property type="term" value="C:endoplasmic reticulum"/>
    <property type="evidence" value="ECO:0007669"/>
    <property type="project" value="UniProtKB-SubCell"/>
</dbReference>
<dbReference type="InterPro" id="IPR002051">
    <property type="entry name" value="Haem_Oase"/>
</dbReference>
<dbReference type="Pfam" id="PF01126">
    <property type="entry name" value="Heme_oxygenase"/>
    <property type="match status" value="1"/>
</dbReference>
<evidence type="ECO:0000256" key="6">
    <source>
        <dbReference type="ARBA" id="ARBA00022824"/>
    </source>
</evidence>
<dbReference type="Proteomes" id="UP000694541">
    <property type="component" value="Unplaced"/>
</dbReference>
<dbReference type="PROSITE" id="PS00593">
    <property type="entry name" value="HEME_OXYGENASE"/>
    <property type="match status" value="1"/>
</dbReference>
<dbReference type="GO" id="GO:0004392">
    <property type="term" value="F:heme oxygenase (decyclizing) activity"/>
    <property type="evidence" value="ECO:0007669"/>
    <property type="project" value="UniProtKB-EC"/>
</dbReference>
<keyword evidence="4" id="KW-0349">Heme</keyword>
<dbReference type="GO" id="GO:0006979">
    <property type="term" value="P:response to oxidative stress"/>
    <property type="evidence" value="ECO:0007669"/>
    <property type="project" value="TreeGrafter"/>
</dbReference>
<name>A0A8B9MKF7_9AVES</name>
<keyword evidence="7" id="KW-0560">Oxidoreductase</keyword>
<dbReference type="AlphaFoldDB" id="A0A8B9MKF7"/>
<accession>A0A8B9MKF7</accession>
<evidence type="ECO:0000256" key="5">
    <source>
        <dbReference type="ARBA" id="ARBA00022723"/>
    </source>
</evidence>
<proteinExistence type="inferred from homology"/>
<comment type="similarity">
    <text evidence="2">Belongs to the heme oxygenase family.</text>
</comment>
<dbReference type="InterPro" id="IPR016053">
    <property type="entry name" value="Haem_Oase-like"/>
</dbReference>
<evidence type="ECO:0000256" key="3">
    <source>
        <dbReference type="ARBA" id="ARBA00012360"/>
    </source>
</evidence>
<evidence type="ECO:0000256" key="4">
    <source>
        <dbReference type="ARBA" id="ARBA00022617"/>
    </source>
</evidence>
<organism evidence="9 10">
    <name type="scientific">Accipiter nisus</name>
    <name type="common">Eurasian sparrowhawk</name>
    <dbReference type="NCBI Taxonomy" id="211598"/>
    <lineage>
        <taxon>Eukaryota</taxon>
        <taxon>Metazoa</taxon>
        <taxon>Chordata</taxon>
        <taxon>Craniata</taxon>
        <taxon>Vertebrata</taxon>
        <taxon>Euteleostomi</taxon>
        <taxon>Archelosauria</taxon>
        <taxon>Archosauria</taxon>
        <taxon>Dinosauria</taxon>
        <taxon>Saurischia</taxon>
        <taxon>Theropoda</taxon>
        <taxon>Coelurosauria</taxon>
        <taxon>Aves</taxon>
        <taxon>Neognathae</taxon>
        <taxon>Neoaves</taxon>
        <taxon>Telluraves</taxon>
        <taxon>Accipitrimorphae</taxon>
        <taxon>Accipitriformes</taxon>
        <taxon>Accipitridae</taxon>
        <taxon>Accipitrinae</taxon>
        <taxon>Accipiter</taxon>
    </lineage>
</organism>
<sequence>MLFLFLLCRERHAPALTSGWSLSVFLARDSVWDASAPHFPAVALGNALLLFLPSQAPPFLLESQDLFCQRRAIALTSVLLLFPCRSKDLSELMKEATKEVHEQAENTPFMRNFQKGQVSLHEFKLVTASLYFIYSALEEEIERNKDNPVYAPVYFPAELHRKAALEEDLEYFYGSNWRAEIPCPEATQKYVERLHYVGKNQPELLVAHAYTRYLGDLSGGQVLKKIAQKALQLPATGEGLAFFTFDGVSNATKFKQLYRSRMNALEMDLATKKRVLEEAKKAFLLNIQVFEALQELVSKGQENGRTVQPKAELRTRNVNKSHEQGKTLLRAGV</sequence>
<reference evidence="9" key="1">
    <citation type="submission" date="2025-08" db="UniProtKB">
        <authorList>
            <consortium name="Ensembl"/>
        </authorList>
    </citation>
    <scope>IDENTIFICATION</scope>
</reference>
<evidence type="ECO:0000256" key="7">
    <source>
        <dbReference type="ARBA" id="ARBA00023002"/>
    </source>
</evidence>
<dbReference type="CDD" id="cd19165">
    <property type="entry name" value="HemeO"/>
    <property type="match status" value="1"/>
</dbReference>
<evidence type="ECO:0000256" key="8">
    <source>
        <dbReference type="ARBA" id="ARBA00023004"/>
    </source>
</evidence>
<keyword evidence="10" id="KW-1185">Reference proteome</keyword>
<dbReference type="PANTHER" id="PTHR10720:SF1">
    <property type="entry name" value="HEME OXYGENASE 1"/>
    <property type="match status" value="1"/>
</dbReference>
<dbReference type="PANTHER" id="PTHR10720">
    <property type="entry name" value="HEME OXYGENASE"/>
    <property type="match status" value="1"/>
</dbReference>
<dbReference type="GO" id="GO:0020037">
    <property type="term" value="F:heme binding"/>
    <property type="evidence" value="ECO:0007669"/>
    <property type="project" value="TreeGrafter"/>
</dbReference>
<dbReference type="FunFam" id="1.20.910.10:FF:000001">
    <property type="entry name" value="Heme oxygenase 1"/>
    <property type="match status" value="1"/>
</dbReference>
<dbReference type="Ensembl" id="ENSANIT00000009490.1">
    <property type="protein sequence ID" value="ENSANIP00000009179.1"/>
    <property type="gene ID" value="ENSANIG00000006190.1"/>
</dbReference>
<evidence type="ECO:0000256" key="1">
    <source>
        <dbReference type="ARBA" id="ARBA00004240"/>
    </source>
</evidence>
<evidence type="ECO:0000313" key="9">
    <source>
        <dbReference type="Ensembl" id="ENSANIP00000009179.1"/>
    </source>
</evidence>
<dbReference type="EC" id="1.14.14.18" evidence="3"/>
<comment type="subcellular location">
    <subcellularLocation>
        <location evidence="1">Endoplasmic reticulum</location>
    </subcellularLocation>
</comment>
<keyword evidence="5" id="KW-0479">Metal-binding</keyword>
<dbReference type="GO" id="GO:0006788">
    <property type="term" value="P:heme oxidation"/>
    <property type="evidence" value="ECO:0007669"/>
    <property type="project" value="InterPro"/>
</dbReference>
<dbReference type="InterPro" id="IPR018207">
    <property type="entry name" value="Haem_oxygenase_CS"/>
</dbReference>
<dbReference type="InterPro" id="IPR016084">
    <property type="entry name" value="Haem_Oase-like_multi-hlx"/>
</dbReference>
<dbReference type="GO" id="GO:0042167">
    <property type="term" value="P:heme catabolic process"/>
    <property type="evidence" value="ECO:0007669"/>
    <property type="project" value="TreeGrafter"/>
</dbReference>
<evidence type="ECO:0000313" key="10">
    <source>
        <dbReference type="Proteomes" id="UP000694541"/>
    </source>
</evidence>
<dbReference type="SUPFAM" id="SSF48613">
    <property type="entry name" value="Heme oxygenase-like"/>
    <property type="match status" value="1"/>
</dbReference>
<dbReference type="GO" id="GO:0046872">
    <property type="term" value="F:metal ion binding"/>
    <property type="evidence" value="ECO:0007669"/>
    <property type="project" value="UniProtKB-KW"/>
</dbReference>
<dbReference type="Gene3D" id="1.20.910.10">
    <property type="entry name" value="Heme oxygenase-like"/>
    <property type="match status" value="1"/>
</dbReference>
<protein>
    <recommendedName>
        <fullName evidence="3">heme oxygenase (biliverdin-producing)</fullName>
        <ecNumber evidence="3">1.14.14.18</ecNumber>
    </recommendedName>
</protein>
<evidence type="ECO:0000256" key="2">
    <source>
        <dbReference type="ARBA" id="ARBA00006134"/>
    </source>
</evidence>
<reference evidence="9" key="2">
    <citation type="submission" date="2025-09" db="UniProtKB">
        <authorList>
            <consortium name="Ensembl"/>
        </authorList>
    </citation>
    <scope>IDENTIFICATION</scope>
</reference>
<keyword evidence="8" id="KW-0408">Iron</keyword>